<evidence type="ECO:0000313" key="2">
    <source>
        <dbReference type="Proteomes" id="UP000220527"/>
    </source>
</evidence>
<sequence length="73" mass="7931">MNAPETQRYTLRCRGGLAANFLADYCPVGTTLTMGQNEFTLANLRTDQAGLLGILRSLHNRGCTLLSLSVDTN</sequence>
<dbReference type="EMBL" id="NQWI01000028">
    <property type="protein sequence ID" value="PDW03489.1"/>
    <property type="molecule type" value="Genomic_DNA"/>
</dbReference>
<keyword evidence="2" id="KW-1185">Reference proteome</keyword>
<gene>
    <name evidence="1" type="ORF">CJ255_08380</name>
</gene>
<protein>
    <submittedName>
        <fullName evidence="1">Uncharacterized protein</fullName>
    </submittedName>
</protein>
<evidence type="ECO:0000313" key="1">
    <source>
        <dbReference type="EMBL" id="PDW03489.1"/>
    </source>
</evidence>
<proteinExistence type="predicted"/>
<dbReference type="Proteomes" id="UP000220527">
    <property type="component" value="Unassembled WGS sequence"/>
</dbReference>
<dbReference type="AlphaFoldDB" id="A0A2A6RKS7"/>
<name>A0A2A6RKS7_9CHLR</name>
<reference evidence="2" key="1">
    <citation type="submission" date="2017-08" db="EMBL/GenBank/DDBJ databases">
        <authorList>
            <person name="Grouzdev D.S."/>
            <person name="Gaisin V.A."/>
            <person name="Rysina M.S."/>
            <person name="Gorlenko V.M."/>
        </authorList>
    </citation>
    <scope>NUCLEOTIDE SEQUENCE [LARGE SCALE GENOMIC DNA]</scope>
    <source>
        <strain evidence="2">Kir15-3F</strain>
    </source>
</reference>
<organism evidence="1 2">
    <name type="scientific">Candidatus Viridilinea mediisalina</name>
    <dbReference type="NCBI Taxonomy" id="2024553"/>
    <lineage>
        <taxon>Bacteria</taxon>
        <taxon>Bacillati</taxon>
        <taxon>Chloroflexota</taxon>
        <taxon>Chloroflexia</taxon>
        <taxon>Chloroflexales</taxon>
        <taxon>Chloroflexineae</taxon>
        <taxon>Oscillochloridaceae</taxon>
        <taxon>Candidatus Viridilinea</taxon>
    </lineage>
</organism>
<accession>A0A2A6RKS7</accession>
<dbReference type="OrthoDB" id="164133at2"/>
<comment type="caution">
    <text evidence="1">The sequence shown here is derived from an EMBL/GenBank/DDBJ whole genome shotgun (WGS) entry which is preliminary data.</text>
</comment>
<dbReference type="RefSeq" id="WP_097643649.1">
    <property type="nucleotide sequence ID" value="NZ_NQWI01000028.1"/>
</dbReference>